<name>A0A521BCY7_SACCC</name>
<reference evidence="2 3" key="1">
    <citation type="submission" date="2017-05" db="EMBL/GenBank/DDBJ databases">
        <authorList>
            <person name="Varghese N."/>
            <person name="Submissions S."/>
        </authorList>
    </citation>
    <scope>NUCLEOTIDE SEQUENCE [LARGE SCALE GENOMIC DNA]</scope>
    <source>
        <strain evidence="2 3">DSM 27040</strain>
    </source>
</reference>
<sequence>MEVFLELIRYTVPSMVMLIFTLLLVRWFLKSENDRRKQELLMGQNMNSLPMRIAAYERLTLFLERISAESIIIREQPHARTVKELQANLLKAIRTEYEHNMAMQVHLPPRTWMMVRNAKEEMIKTVNISANMVKPGDASMALGKTILEQFPNTANYHFKKALDSLKTDVQSFYNL</sequence>
<dbReference type="Pfam" id="PF25589">
    <property type="entry name" value="DUF7935"/>
    <property type="match status" value="1"/>
</dbReference>
<dbReference type="AlphaFoldDB" id="A0A521BCY7"/>
<keyword evidence="1" id="KW-0472">Membrane</keyword>
<protein>
    <submittedName>
        <fullName evidence="2">Uncharacterized protein</fullName>
    </submittedName>
</protein>
<keyword evidence="1" id="KW-0812">Transmembrane</keyword>
<keyword evidence="1" id="KW-1133">Transmembrane helix</keyword>
<evidence type="ECO:0000256" key="1">
    <source>
        <dbReference type="SAM" id="Phobius"/>
    </source>
</evidence>
<keyword evidence="3" id="KW-1185">Reference proteome</keyword>
<evidence type="ECO:0000313" key="2">
    <source>
        <dbReference type="EMBL" id="SMO44957.1"/>
    </source>
</evidence>
<accession>A0A521BCY7</accession>
<proteinExistence type="predicted"/>
<dbReference type="Proteomes" id="UP000319040">
    <property type="component" value="Unassembled WGS sequence"/>
</dbReference>
<dbReference type="EMBL" id="FXTB01000001">
    <property type="protein sequence ID" value="SMO44957.1"/>
    <property type="molecule type" value="Genomic_DNA"/>
</dbReference>
<organism evidence="2 3">
    <name type="scientific">Saccharicrinis carchari</name>
    <dbReference type="NCBI Taxonomy" id="1168039"/>
    <lineage>
        <taxon>Bacteria</taxon>
        <taxon>Pseudomonadati</taxon>
        <taxon>Bacteroidota</taxon>
        <taxon>Bacteroidia</taxon>
        <taxon>Marinilabiliales</taxon>
        <taxon>Marinilabiliaceae</taxon>
        <taxon>Saccharicrinis</taxon>
    </lineage>
</organism>
<dbReference type="InterPro" id="IPR057695">
    <property type="entry name" value="DUF7935"/>
</dbReference>
<evidence type="ECO:0000313" key="3">
    <source>
        <dbReference type="Proteomes" id="UP000319040"/>
    </source>
</evidence>
<feature type="transmembrane region" description="Helical" evidence="1">
    <location>
        <begin position="12"/>
        <end position="29"/>
    </location>
</feature>
<gene>
    <name evidence="2" type="ORF">SAMN06265379_101869</name>
</gene>
<dbReference type="OrthoDB" id="1493032at2"/>
<dbReference type="RefSeq" id="WP_142532193.1">
    <property type="nucleotide sequence ID" value="NZ_FXTB01000001.1"/>
</dbReference>